<dbReference type="RefSeq" id="WP_194275601.1">
    <property type="nucleotide sequence ID" value="NZ_BNEF01000003.1"/>
</dbReference>
<dbReference type="InterPro" id="IPR007138">
    <property type="entry name" value="ABM_dom"/>
</dbReference>
<organism evidence="2">
    <name type="scientific">Streptomyces olivaceus</name>
    <dbReference type="NCBI Taxonomy" id="47716"/>
    <lineage>
        <taxon>Bacteria</taxon>
        <taxon>Bacillati</taxon>
        <taxon>Actinomycetota</taxon>
        <taxon>Actinomycetes</taxon>
        <taxon>Kitasatosporales</taxon>
        <taxon>Streptomycetaceae</taxon>
        <taxon>Streptomyces</taxon>
    </lineage>
</organism>
<proteinExistence type="predicted"/>
<evidence type="ECO:0000259" key="1">
    <source>
        <dbReference type="PROSITE" id="PS51725"/>
    </source>
</evidence>
<dbReference type="SUPFAM" id="SSF54909">
    <property type="entry name" value="Dimeric alpha+beta barrel"/>
    <property type="match status" value="1"/>
</dbReference>
<keyword evidence="2" id="KW-0560">Oxidoreductase</keyword>
<protein>
    <submittedName>
        <fullName evidence="2">Anthrone monooxygenase</fullName>
    </submittedName>
</protein>
<feature type="domain" description="ABM" evidence="1">
    <location>
        <begin position="3"/>
        <end position="91"/>
    </location>
</feature>
<dbReference type="GeneID" id="69760305"/>
<evidence type="ECO:0000313" key="2">
    <source>
        <dbReference type="EMBL" id="AWM72916.1"/>
    </source>
</evidence>
<accession>A0A2U8T907</accession>
<dbReference type="EMBL" id="MF437311">
    <property type="protein sequence ID" value="AWM72916.1"/>
    <property type="molecule type" value="Genomic_DNA"/>
</dbReference>
<sequence>MAVVFVNKLTLIGDAEEFEHRYEAVGAFMETRPGLIRYSLVRSSKDDSVYFNIAEWEDEATFREALAEPEFRRRLDALSGLIKGEPHLSVPVRQGGALQV</sequence>
<name>A0A2U8T907_STROV</name>
<reference evidence="2" key="1">
    <citation type="submission" date="2017-07" db="EMBL/GenBank/DDBJ databases">
        <title>A Single Gene Cluster Codes for Two Anthracene Scaffolds from Deep Sea-Derived Streptomyces olivaceus SCSIO T05.</title>
        <authorList>
            <person name="Zhang C."/>
            <person name="Sun C."/>
            <person name="Huang H."/>
            <person name="Gui C."/>
            <person name="Wang L."/>
            <person name="Li Q."/>
            <person name="Ju J."/>
        </authorList>
    </citation>
    <scope>NUCLEOTIDE SEQUENCE</scope>
    <source>
        <strain evidence="2">SCSIO T05</strain>
    </source>
</reference>
<keyword evidence="2" id="KW-0503">Monooxygenase</keyword>
<dbReference type="AlphaFoldDB" id="A0A2U8T907"/>
<dbReference type="GO" id="GO:0004497">
    <property type="term" value="F:monooxygenase activity"/>
    <property type="evidence" value="ECO:0007669"/>
    <property type="project" value="UniProtKB-KW"/>
</dbReference>
<dbReference type="Gene3D" id="3.30.70.100">
    <property type="match status" value="1"/>
</dbReference>
<dbReference type="InterPro" id="IPR011008">
    <property type="entry name" value="Dimeric_a/b-barrel"/>
</dbReference>
<dbReference type="PROSITE" id="PS51725">
    <property type="entry name" value="ABM"/>
    <property type="match status" value="1"/>
</dbReference>
<dbReference type="Pfam" id="PF03992">
    <property type="entry name" value="ABM"/>
    <property type="match status" value="1"/>
</dbReference>